<keyword evidence="5" id="KW-1185">Reference proteome</keyword>
<reference evidence="4 5" key="1">
    <citation type="submission" date="2019-05" db="EMBL/GenBank/DDBJ databases">
        <authorList>
            <person name="Lee S.D."/>
        </authorList>
    </citation>
    <scope>NUCLEOTIDE SEQUENCE [LARGE SCALE GENOMIC DNA]</scope>
    <source>
        <strain evidence="4 5">YC2-7</strain>
    </source>
</reference>
<evidence type="ECO:0000313" key="4">
    <source>
        <dbReference type="EMBL" id="NMN96522.1"/>
    </source>
</evidence>
<gene>
    <name evidence="4" type="ORF">FGL95_15885</name>
</gene>
<dbReference type="AlphaFoldDB" id="A0A848KIM9"/>
<dbReference type="EMBL" id="VCQU01000005">
    <property type="protein sequence ID" value="NMN96522.1"/>
    <property type="molecule type" value="Genomic_DNA"/>
</dbReference>
<protein>
    <submittedName>
        <fullName evidence="4">Uncharacterized protein</fullName>
    </submittedName>
</protein>
<evidence type="ECO:0000256" key="1">
    <source>
        <dbReference type="SAM" id="SignalP"/>
    </source>
</evidence>
<accession>A0A848KIM9</accession>
<dbReference type="InterPro" id="IPR055797">
    <property type="entry name" value="DUF7373"/>
</dbReference>
<dbReference type="RefSeq" id="WP_169588532.1">
    <property type="nucleotide sequence ID" value="NZ_VCQU01000005.1"/>
</dbReference>
<dbReference type="Pfam" id="PF24088">
    <property type="entry name" value="DUF7373"/>
    <property type="match status" value="1"/>
</dbReference>
<dbReference type="PROSITE" id="PS51257">
    <property type="entry name" value="PROKAR_LIPOPROTEIN"/>
    <property type="match status" value="1"/>
</dbReference>
<organism evidence="4 5">
    <name type="scientific">Antrihabitans stalactiti</name>
    <dbReference type="NCBI Taxonomy" id="2584121"/>
    <lineage>
        <taxon>Bacteria</taxon>
        <taxon>Bacillati</taxon>
        <taxon>Actinomycetota</taxon>
        <taxon>Actinomycetes</taxon>
        <taxon>Mycobacteriales</taxon>
        <taxon>Nocardiaceae</taxon>
        <taxon>Antrihabitans</taxon>
    </lineage>
</organism>
<evidence type="ECO:0000259" key="2">
    <source>
        <dbReference type="Pfam" id="PF24088"/>
    </source>
</evidence>
<feature type="chain" id="PRO_5038766252" evidence="1">
    <location>
        <begin position="23"/>
        <end position="410"/>
    </location>
</feature>
<comment type="caution">
    <text evidence="4">The sequence shown here is derived from an EMBL/GenBank/DDBJ whole genome shotgun (WGS) entry which is preliminary data.</text>
</comment>
<reference evidence="4 5" key="2">
    <citation type="submission" date="2020-06" db="EMBL/GenBank/DDBJ databases">
        <title>Antribacter stalactiti gen. nov., sp. nov., a new member of the family Nacardiaceae isolated from a cave.</title>
        <authorList>
            <person name="Kim I.S."/>
        </authorList>
    </citation>
    <scope>NUCLEOTIDE SEQUENCE [LARGE SCALE GENOMIC DNA]</scope>
    <source>
        <strain evidence="4 5">YC2-7</strain>
    </source>
</reference>
<sequence length="410" mass="43379">MGISRKPAGVRVATLVSVAAVAVLTGACGSSVSGSGKAGEIDIRTLDIGSYSTDPREVSTVVSPELGKLLEGARMADAVALVSDIDPIFEYASQEIVKDPQEAADALSLIETPVIKPVLEKYGMIVGFGVSGLDGPLDQFELGRSSNFVMVVNRFPSDDVARQAAVEIDAADFAVSPDNAGVPIPRHPDAKAHWRPGHQSIGATQAHGPFVISIFTVTPTPNLEELSERVAKILDTEIPLLDKFTPTPVDKLTTLPVDVDNLESKVLVTPGVPVEVGDFATFGAHGGLHFQPDKHYKDKLLQNAGLERLVTDKGFPALFKVRDEKAATDLVPLWSAALKDSADGKDLQAKTGIPGALCIEANVSATSDSAAETDYICTFAYQNFMVMVRSDDAGDVARRAAAQYALLAKS</sequence>
<proteinExistence type="predicted"/>
<keyword evidence="1" id="KW-0732">Signal</keyword>
<evidence type="ECO:0000259" key="3">
    <source>
        <dbReference type="Pfam" id="PF24092"/>
    </source>
</evidence>
<name>A0A848KIM9_9NOCA</name>
<feature type="domain" description="DUF7373" evidence="2">
    <location>
        <begin position="62"/>
        <end position="257"/>
    </location>
</feature>
<feature type="signal peptide" evidence="1">
    <location>
        <begin position="1"/>
        <end position="22"/>
    </location>
</feature>
<evidence type="ECO:0000313" key="5">
    <source>
        <dbReference type="Proteomes" id="UP000535543"/>
    </source>
</evidence>
<dbReference type="InterPro" id="IPR056463">
    <property type="entry name" value="DUF7373_C"/>
</dbReference>
<feature type="domain" description="DUF7373" evidence="3">
    <location>
        <begin position="275"/>
        <end position="410"/>
    </location>
</feature>
<dbReference type="Pfam" id="PF24092">
    <property type="entry name" value="DUF7373_C"/>
    <property type="match status" value="1"/>
</dbReference>
<dbReference type="Proteomes" id="UP000535543">
    <property type="component" value="Unassembled WGS sequence"/>
</dbReference>